<comment type="caution">
    <text evidence="1">The sequence shown here is derived from an EMBL/GenBank/DDBJ whole genome shotgun (WGS) entry which is preliminary data.</text>
</comment>
<feature type="non-terminal residue" evidence="1">
    <location>
        <position position="1"/>
    </location>
</feature>
<keyword evidence="2" id="KW-1185">Reference proteome</keyword>
<protein>
    <submittedName>
        <fullName evidence="1">Uncharacterized protein</fullName>
    </submittedName>
</protein>
<gene>
    <name evidence="1" type="ORF">AFUS01_LOCUS19484</name>
</gene>
<name>A0A8J2K0F6_9HEXA</name>
<proteinExistence type="predicted"/>
<accession>A0A8J2K0F6</accession>
<sequence>GKASGNWVKI</sequence>
<reference evidence="1" key="1">
    <citation type="submission" date="2021-06" db="EMBL/GenBank/DDBJ databases">
        <authorList>
            <person name="Hodson N. C."/>
            <person name="Mongue J. A."/>
            <person name="Jaron S. K."/>
        </authorList>
    </citation>
    <scope>NUCLEOTIDE SEQUENCE</scope>
</reference>
<dbReference type="Proteomes" id="UP000708208">
    <property type="component" value="Unassembled WGS sequence"/>
</dbReference>
<evidence type="ECO:0000313" key="2">
    <source>
        <dbReference type="Proteomes" id="UP000708208"/>
    </source>
</evidence>
<evidence type="ECO:0000313" key="1">
    <source>
        <dbReference type="EMBL" id="CAG7730868.1"/>
    </source>
</evidence>
<organism evidence="1 2">
    <name type="scientific">Allacma fusca</name>
    <dbReference type="NCBI Taxonomy" id="39272"/>
    <lineage>
        <taxon>Eukaryota</taxon>
        <taxon>Metazoa</taxon>
        <taxon>Ecdysozoa</taxon>
        <taxon>Arthropoda</taxon>
        <taxon>Hexapoda</taxon>
        <taxon>Collembola</taxon>
        <taxon>Symphypleona</taxon>
        <taxon>Sminthuridae</taxon>
        <taxon>Allacma</taxon>
    </lineage>
</organism>
<dbReference type="EMBL" id="CAJVCH010201686">
    <property type="protein sequence ID" value="CAG7730868.1"/>
    <property type="molecule type" value="Genomic_DNA"/>
</dbReference>